<organism evidence="7 8">
    <name type="scientific">Cercophora scortea</name>
    <dbReference type="NCBI Taxonomy" id="314031"/>
    <lineage>
        <taxon>Eukaryota</taxon>
        <taxon>Fungi</taxon>
        <taxon>Dikarya</taxon>
        <taxon>Ascomycota</taxon>
        <taxon>Pezizomycotina</taxon>
        <taxon>Sordariomycetes</taxon>
        <taxon>Sordariomycetidae</taxon>
        <taxon>Sordariales</taxon>
        <taxon>Lasiosphaeriaceae</taxon>
        <taxon>Cercophora</taxon>
    </lineage>
</organism>
<dbReference type="Proteomes" id="UP001286456">
    <property type="component" value="Unassembled WGS sequence"/>
</dbReference>
<evidence type="ECO:0000256" key="4">
    <source>
        <dbReference type="SAM" id="MobiDB-lite"/>
    </source>
</evidence>
<dbReference type="PANTHER" id="PTHR34997">
    <property type="entry name" value="AM15"/>
    <property type="match status" value="1"/>
</dbReference>
<accession>A0AAE0MHP4</accession>
<evidence type="ECO:0000256" key="5">
    <source>
        <dbReference type="SAM" id="SignalP"/>
    </source>
</evidence>
<name>A0AAE0MHP4_9PEZI</name>
<evidence type="ECO:0000259" key="6">
    <source>
        <dbReference type="PROSITE" id="PS51782"/>
    </source>
</evidence>
<evidence type="ECO:0000256" key="1">
    <source>
        <dbReference type="ARBA" id="ARBA00022669"/>
    </source>
</evidence>
<reference evidence="7" key="1">
    <citation type="journal article" date="2023" name="Mol. Phylogenet. Evol.">
        <title>Genome-scale phylogeny and comparative genomics of the fungal order Sordariales.</title>
        <authorList>
            <person name="Hensen N."/>
            <person name="Bonometti L."/>
            <person name="Westerberg I."/>
            <person name="Brannstrom I.O."/>
            <person name="Guillou S."/>
            <person name="Cros-Aarteil S."/>
            <person name="Calhoun S."/>
            <person name="Haridas S."/>
            <person name="Kuo A."/>
            <person name="Mondo S."/>
            <person name="Pangilinan J."/>
            <person name="Riley R."/>
            <person name="LaButti K."/>
            <person name="Andreopoulos B."/>
            <person name="Lipzen A."/>
            <person name="Chen C."/>
            <person name="Yan M."/>
            <person name="Daum C."/>
            <person name="Ng V."/>
            <person name="Clum A."/>
            <person name="Steindorff A."/>
            <person name="Ohm R.A."/>
            <person name="Martin F."/>
            <person name="Silar P."/>
            <person name="Natvig D.O."/>
            <person name="Lalanne C."/>
            <person name="Gautier V."/>
            <person name="Ament-Velasquez S.L."/>
            <person name="Kruys A."/>
            <person name="Hutchinson M.I."/>
            <person name="Powell A.J."/>
            <person name="Barry K."/>
            <person name="Miller A.N."/>
            <person name="Grigoriev I.V."/>
            <person name="Debuchy R."/>
            <person name="Gladieux P."/>
            <person name="Hiltunen Thoren M."/>
            <person name="Johannesson H."/>
        </authorList>
    </citation>
    <scope>NUCLEOTIDE SEQUENCE</scope>
    <source>
        <strain evidence="7">SMH4131-1</strain>
    </source>
</reference>
<protein>
    <recommendedName>
        <fullName evidence="6">LysM domain-containing protein</fullName>
    </recommendedName>
</protein>
<gene>
    <name evidence="7" type="ORF">B0T19DRAFT_439410</name>
</gene>
<feature type="chain" id="PRO_5042261600" description="LysM domain-containing protein" evidence="5">
    <location>
        <begin position="26"/>
        <end position="628"/>
    </location>
</feature>
<dbReference type="PANTHER" id="PTHR34997:SF1">
    <property type="entry name" value="PEPTIDOGLYCAN-BINDING LYSIN DOMAIN"/>
    <property type="match status" value="1"/>
</dbReference>
<dbReference type="Gene3D" id="3.10.350.10">
    <property type="entry name" value="LysM domain"/>
    <property type="match status" value="2"/>
</dbReference>
<keyword evidence="1" id="KW-0147">Chitin-binding</keyword>
<dbReference type="CDD" id="cd00118">
    <property type="entry name" value="LysM"/>
    <property type="match status" value="1"/>
</dbReference>
<feature type="domain" description="LysM" evidence="6">
    <location>
        <begin position="168"/>
        <end position="213"/>
    </location>
</feature>
<evidence type="ECO:0000256" key="3">
    <source>
        <dbReference type="ARBA" id="ARBA00044955"/>
    </source>
</evidence>
<feature type="domain" description="LysM" evidence="6">
    <location>
        <begin position="218"/>
        <end position="268"/>
    </location>
</feature>
<keyword evidence="5" id="KW-0732">Signal</keyword>
<keyword evidence="2" id="KW-0843">Virulence</keyword>
<dbReference type="GO" id="GO:0008061">
    <property type="term" value="F:chitin binding"/>
    <property type="evidence" value="ECO:0007669"/>
    <property type="project" value="UniProtKB-KW"/>
</dbReference>
<comment type="caution">
    <text evidence="7">The sequence shown here is derived from an EMBL/GenBank/DDBJ whole genome shotgun (WGS) entry which is preliminary data.</text>
</comment>
<feature type="region of interest" description="Disordered" evidence="4">
    <location>
        <begin position="483"/>
        <end position="536"/>
    </location>
</feature>
<dbReference type="PROSITE" id="PS51782">
    <property type="entry name" value="LYSM"/>
    <property type="match status" value="2"/>
</dbReference>
<evidence type="ECO:0000313" key="7">
    <source>
        <dbReference type="EMBL" id="KAK3332585.1"/>
    </source>
</evidence>
<comment type="similarity">
    <text evidence="3">Belongs to the secreted LysM effector family.</text>
</comment>
<evidence type="ECO:0000313" key="8">
    <source>
        <dbReference type="Proteomes" id="UP001286456"/>
    </source>
</evidence>
<reference evidence="7" key="2">
    <citation type="submission" date="2023-06" db="EMBL/GenBank/DDBJ databases">
        <authorList>
            <consortium name="Lawrence Berkeley National Laboratory"/>
            <person name="Haridas S."/>
            <person name="Hensen N."/>
            <person name="Bonometti L."/>
            <person name="Westerberg I."/>
            <person name="Brannstrom I.O."/>
            <person name="Guillou S."/>
            <person name="Cros-Aarteil S."/>
            <person name="Calhoun S."/>
            <person name="Kuo A."/>
            <person name="Mondo S."/>
            <person name="Pangilinan J."/>
            <person name="Riley R."/>
            <person name="Labutti K."/>
            <person name="Andreopoulos B."/>
            <person name="Lipzen A."/>
            <person name="Chen C."/>
            <person name="Yanf M."/>
            <person name="Daum C."/>
            <person name="Ng V."/>
            <person name="Clum A."/>
            <person name="Steindorff A."/>
            <person name="Ohm R."/>
            <person name="Martin F."/>
            <person name="Silar P."/>
            <person name="Natvig D."/>
            <person name="Lalanne C."/>
            <person name="Gautier V."/>
            <person name="Ament-Velasquez S.L."/>
            <person name="Kruys A."/>
            <person name="Hutchinson M.I."/>
            <person name="Powell A.J."/>
            <person name="Barry K."/>
            <person name="Miller A.N."/>
            <person name="Grigoriev I.V."/>
            <person name="Debuchy R."/>
            <person name="Gladieux P."/>
            <person name="Thoren M.H."/>
            <person name="Johannesson H."/>
        </authorList>
    </citation>
    <scope>NUCLEOTIDE SEQUENCE</scope>
    <source>
        <strain evidence="7">SMH4131-1</strain>
    </source>
</reference>
<dbReference type="EMBL" id="JAUEPO010000002">
    <property type="protein sequence ID" value="KAK3332585.1"/>
    <property type="molecule type" value="Genomic_DNA"/>
</dbReference>
<evidence type="ECO:0000256" key="2">
    <source>
        <dbReference type="ARBA" id="ARBA00023026"/>
    </source>
</evidence>
<dbReference type="InterPro" id="IPR052210">
    <property type="entry name" value="LysM1-like"/>
</dbReference>
<dbReference type="InterPro" id="IPR036779">
    <property type="entry name" value="LysM_dom_sf"/>
</dbReference>
<feature type="signal peptide" evidence="5">
    <location>
        <begin position="1"/>
        <end position="25"/>
    </location>
</feature>
<dbReference type="AlphaFoldDB" id="A0AAE0MHP4"/>
<dbReference type="InterPro" id="IPR018392">
    <property type="entry name" value="LysM"/>
</dbReference>
<sequence length="628" mass="65947">MAFPSLLMMLKAWLCLFSLATTVFAQTFPQYPINTTWPGLSPACLSALNTSVACSYLLPVSTEKTTNEFCDVIFSQWLNQQPQRKLTTEQECSDCILGVSQLQLNSPFGYDDDSASIHTSLTSSCSKPVGYGFTLPPPYTPAATATTTATGASSSASPTGVLDPGCVSLYTTQANDTCNSIAVSQNVSTFAVYGSSGLWDQCSSLPTGTKLCLLSQCVNYQVQQGDTCDGIIAAAGLTVSPSMFVAWNPNINVVCSNLLGLVGDYICLSRPDGLLTPNITLPSAAVPATATAWPTFVPTPTPQLPLAPGTVTGCTSYRNYKDTTVYDNFYQPKIPLDTDLANNCYFVAAFYDITFDQLQAWNPSLNGTDTSNCTFAAGYSYCVENGNTPLPGPTDLRACLDTDPTLIPSSTIATYDCFTEIKGYDNGSLDCTLLTHGFDITVENLQTWNPWLAGDLATCDTALYIGLGSQDTRQVCVGNGTVTSTASSSTTGPTSTTSSLSSKSSSTVTPLTSTSTSTTQPPTISTTTSTTAPATSSPGSVCILGTDTGNPNQTGLCSFACHYGYCPPGPCVCTAYGAQVAPPPNTGVAGFKLAWEDSSYVGLCSYVYDHGYYPTGACTTNADGSPQV</sequence>
<proteinExistence type="inferred from homology"/>
<keyword evidence="8" id="KW-1185">Reference proteome</keyword>